<organism evidence="1 2">
    <name type="scientific">Streptomyces orinoci</name>
    <name type="common">Streptoverticillium orinoci</name>
    <dbReference type="NCBI Taxonomy" id="67339"/>
    <lineage>
        <taxon>Bacteria</taxon>
        <taxon>Bacillati</taxon>
        <taxon>Actinomycetota</taxon>
        <taxon>Actinomycetes</taxon>
        <taxon>Kitasatosporales</taxon>
        <taxon>Streptomycetaceae</taxon>
        <taxon>Streptomyces</taxon>
    </lineage>
</organism>
<name>A0ABV3JRZ7_STRON</name>
<dbReference type="RefSeq" id="WP_241561039.1">
    <property type="nucleotide sequence ID" value="NZ_JBFAUK010000002.1"/>
</dbReference>
<reference evidence="1 2" key="1">
    <citation type="submission" date="2024-06" db="EMBL/GenBank/DDBJ databases">
        <title>The Natural Products Discovery Center: Release of the First 8490 Sequenced Strains for Exploring Actinobacteria Biosynthetic Diversity.</title>
        <authorList>
            <person name="Kalkreuter E."/>
            <person name="Kautsar S.A."/>
            <person name="Yang D."/>
            <person name="Bader C.D."/>
            <person name="Teijaro C.N."/>
            <person name="Fluegel L."/>
            <person name="Davis C.M."/>
            <person name="Simpson J.R."/>
            <person name="Lauterbach L."/>
            <person name="Steele A.D."/>
            <person name="Gui C."/>
            <person name="Meng S."/>
            <person name="Li G."/>
            <person name="Viehrig K."/>
            <person name="Ye F."/>
            <person name="Su P."/>
            <person name="Kiefer A.F."/>
            <person name="Nichols A."/>
            <person name="Cepeda A.J."/>
            <person name="Yan W."/>
            <person name="Fan B."/>
            <person name="Jiang Y."/>
            <person name="Adhikari A."/>
            <person name="Zheng C.-J."/>
            <person name="Schuster L."/>
            <person name="Cowan T.M."/>
            <person name="Smanski M.J."/>
            <person name="Chevrette M.G."/>
            <person name="De Carvalho L.P.S."/>
            <person name="Shen B."/>
        </authorList>
    </citation>
    <scope>NUCLEOTIDE SEQUENCE [LARGE SCALE GENOMIC DNA]</scope>
    <source>
        <strain evidence="1 2">NPDC052347</strain>
    </source>
</reference>
<dbReference type="EMBL" id="JBFAUK010000002">
    <property type="protein sequence ID" value="MEV5505661.1"/>
    <property type="molecule type" value="Genomic_DNA"/>
</dbReference>
<proteinExistence type="predicted"/>
<dbReference type="Proteomes" id="UP001552594">
    <property type="component" value="Unassembled WGS sequence"/>
</dbReference>
<keyword evidence="2" id="KW-1185">Reference proteome</keyword>
<accession>A0ABV3JRZ7</accession>
<comment type="caution">
    <text evidence="1">The sequence shown here is derived from an EMBL/GenBank/DDBJ whole genome shotgun (WGS) entry which is preliminary data.</text>
</comment>
<evidence type="ECO:0000313" key="1">
    <source>
        <dbReference type="EMBL" id="MEV5505661.1"/>
    </source>
</evidence>
<gene>
    <name evidence="1" type="ORF">AB0L16_04170</name>
</gene>
<evidence type="ECO:0000313" key="2">
    <source>
        <dbReference type="Proteomes" id="UP001552594"/>
    </source>
</evidence>
<sequence>MTAQPAEEPAEIIPRPELTFPALRAALAKVASSRLAEFQADRDMAFTAATQHASFTPIRAFQLKWATEIEIARRPGLAARYQAALDAANSLDREDPRWREAMDTCLAVHNEARAFTGPPPSATSLYCQWVLLGFELTIRPAAPLGAAGAR</sequence>
<protein>
    <submittedName>
        <fullName evidence="1">Uncharacterized protein</fullName>
    </submittedName>
</protein>